<proteinExistence type="predicted"/>
<evidence type="ECO:0000313" key="1">
    <source>
        <dbReference type="EMBL" id="QFS51363.1"/>
    </source>
</evidence>
<dbReference type="Proteomes" id="UP000326678">
    <property type="component" value="Chromosome Gxm2"/>
</dbReference>
<evidence type="ECO:0008006" key="3">
    <source>
        <dbReference type="Google" id="ProtNLM"/>
    </source>
</evidence>
<protein>
    <recommendedName>
        <fullName evidence="3">DUF1392 domain-containing protein</fullName>
    </recommendedName>
</protein>
<dbReference type="EMBL" id="CP045227">
    <property type="protein sequence ID" value="QFS51363.1"/>
    <property type="molecule type" value="Genomic_DNA"/>
</dbReference>
<evidence type="ECO:0000313" key="2">
    <source>
        <dbReference type="Proteomes" id="UP000326678"/>
    </source>
</evidence>
<reference evidence="1 2" key="1">
    <citation type="submission" date="2019-10" db="EMBL/GenBank/DDBJ databases">
        <title>Genomic and transcriptomic insights into the perfect genentic adaptation of a filamentous nitrogen-fixing cyanobacterium to rice fields.</title>
        <authorList>
            <person name="Chen Z."/>
        </authorList>
    </citation>
    <scope>NUCLEOTIDE SEQUENCE [LARGE SCALE GENOMIC DNA]</scope>
    <source>
        <strain evidence="1">CCNUC1</strain>
    </source>
</reference>
<dbReference type="KEGG" id="nsh:GXM_08857"/>
<accession>A0A5P8WEW8</accession>
<gene>
    <name evidence="1" type="ORF">GXM_08857</name>
</gene>
<keyword evidence="2" id="KW-1185">Reference proteome</keyword>
<dbReference type="RefSeq" id="WP_152591938.1">
    <property type="nucleotide sequence ID" value="NZ_CP045227.1"/>
</dbReference>
<name>A0A5P8WEW8_9NOSO</name>
<sequence length="160" mass="18290">MIELISILETSWYLSPPWRQTIPPVEVNLLERVYLRTTRNFGYCCGIQWKHETWLYSIDCRNEIVHATQNQIIGTGDLVTLPVRKPAFVLGQRVMLCSHHKGAKHRLILGIALVNNSWFYLVELMSPTLVLSAAEGLIKTPTISNRFSLVGEKSLMRVKV</sequence>
<dbReference type="InterPro" id="IPR009824">
    <property type="entry name" value="DUF1392"/>
</dbReference>
<dbReference type="AlphaFoldDB" id="A0A5P8WEW8"/>
<dbReference type="Pfam" id="PF07154">
    <property type="entry name" value="DUF1392"/>
    <property type="match status" value="1"/>
</dbReference>
<organism evidence="1 2">
    <name type="scientific">Nostoc sphaeroides CCNUC1</name>
    <dbReference type="NCBI Taxonomy" id="2653204"/>
    <lineage>
        <taxon>Bacteria</taxon>
        <taxon>Bacillati</taxon>
        <taxon>Cyanobacteriota</taxon>
        <taxon>Cyanophyceae</taxon>
        <taxon>Nostocales</taxon>
        <taxon>Nostocaceae</taxon>
        <taxon>Nostoc</taxon>
    </lineage>
</organism>